<sequence>MRSGTAGTGGFAPADVAIRYKRGHSGQGRPVGRCSPVAADGEGPTPARPWGAIVRVFAALSALSLAGAAALVATPASAAPPGQPTCGSTLTADTVLHSNLVCAGNGLTLAAGVSLDLGGHTLRSTAGGVGLTIVSTGTATLKHGMITGWDAGVRTLLIFDGPGNGPLLVDGVTFKRNAVGVDGVSDGFGGKNLTVTGSTFADNTFAGVTAEFTSDTFDRTAFVNNNVGYWGDTGSEATLANTRFTGNDTGAIAVEASVTLTHATFKNNRRAISSDGSVAGIVVQDSRITGSDVAIHGQGAEVRVSGTAFAKNTTAVEIGPFGARLTGNTFRKNGTTVTLLPSVSGTIIVISDNTFRRNGDGLRLENADSSISVGGNDARNNTGWGIYAPGVTDLGGNTARHNGNQPQCVGVACP</sequence>
<organism evidence="3 4">
    <name type="scientific">Cellulomonas alba</name>
    <dbReference type="NCBI Taxonomy" id="3053467"/>
    <lineage>
        <taxon>Bacteria</taxon>
        <taxon>Bacillati</taxon>
        <taxon>Actinomycetota</taxon>
        <taxon>Actinomycetes</taxon>
        <taxon>Micrococcales</taxon>
        <taxon>Cellulomonadaceae</taxon>
        <taxon>Cellulomonas</taxon>
    </lineage>
</organism>
<proteinExistence type="predicted"/>
<dbReference type="SMART" id="SM00710">
    <property type="entry name" value="PbH1"/>
    <property type="match status" value="5"/>
</dbReference>
<dbReference type="Gene3D" id="2.160.20.10">
    <property type="entry name" value="Single-stranded right-handed beta-helix, Pectin lyase-like"/>
    <property type="match status" value="1"/>
</dbReference>
<feature type="region of interest" description="Disordered" evidence="1">
    <location>
        <begin position="23"/>
        <end position="45"/>
    </location>
</feature>
<dbReference type="InterPro" id="IPR012334">
    <property type="entry name" value="Pectin_lyas_fold"/>
</dbReference>
<evidence type="ECO:0000256" key="1">
    <source>
        <dbReference type="SAM" id="MobiDB-lite"/>
    </source>
</evidence>
<evidence type="ECO:0000259" key="2">
    <source>
        <dbReference type="Pfam" id="PF13229"/>
    </source>
</evidence>
<protein>
    <submittedName>
        <fullName evidence="3">NosD domain-containing protein</fullName>
    </submittedName>
</protein>
<evidence type="ECO:0000313" key="3">
    <source>
        <dbReference type="EMBL" id="MDM7855314.1"/>
    </source>
</evidence>
<keyword evidence="4" id="KW-1185">Reference proteome</keyword>
<evidence type="ECO:0000313" key="4">
    <source>
        <dbReference type="Proteomes" id="UP001529338"/>
    </source>
</evidence>
<dbReference type="InterPro" id="IPR011050">
    <property type="entry name" value="Pectin_lyase_fold/virulence"/>
</dbReference>
<dbReference type="InterPro" id="IPR006626">
    <property type="entry name" value="PbH1"/>
</dbReference>
<gene>
    <name evidence="3" type="ORF">QRT04_10270</name>
</gene>
<dbReference type="InterPro" id="IPR039448">
    <property type="entry name" value="Beta_helix"/>
</dbReference>
<dbReference type="Proteomes" id="UP001529338">
    <property type="component" value="Unassembled WGS sequence"/>
</dbReference>
<comment type="caution">
    <text evidence="3">The sequence shown here is derived from an EMBL/GenBank/DDBJ whole genome shotgun (WGS) entry which is preliminary data.</text>
</comment>
<dbReference type="RefSeq" id="WP_289455119.1">
    <property type="nucleotide sequence ID" value="NZ_JAUCGQ010000001.1"/>
</dbReference>
<dbReference type="SUPFAM" id="SSF51126">
    <property type="entry name" value="Pectin lyase-like"/>
    <property type="match status" value="1"/>
</dbReference>
<reference evidence="3 4" key="1">
    <citation type="submission" date="2023-06" db="EMBL/GenBank/DDBJ databases">
        <title>Cellulomonas sp. MW4 Whole genome sequence.</title>
        <authorList>
            <person name="Park S."/>
        </authorList>
    </citation>
    <scope>NUCLEOTIDE SEQUENCE [LARGE SCALE GENOMIC DNA]</scope>
    <source>
        <strain evidence="3 4">MW4</strain>
    </source>
</reference>
<feature type="domain" description="Right handed beta helix" evidence="2">
    <location>
        <begin position="169"/>
        <end position="284"/>
    </location>
</feature>
<dbReference type="EMBL" id="JAUCGQ010000001">
    <property type="protein sequence ID" value="MDM7855314.1"/>
    <property type="molecule type" value="Genomic_DNA"/>
</dbReference>
<accession>A0ABT7SIC4</accession>
<name>A0ABT7SIC4_9CELL</name>
<dbReference type="Pfam" id="PF13229">
    <property type="entry name" value="Beta_helix"/>
    <property type="match status" value="1"/>
</dbReference>